<dbReference type="EMBL" id="AAFI02000037">
    <property type="protein sequence ID" value="EAL67140.1"/>
    <property type="molecule type" value="Genomic_DNA"/>
</dbReference>
<reference evidence="1 2" key="1">
    <citation type="journal article" date="2005" name="Nature">
        <title>The genome of the social amoeba Dictyostelium discoideum.</title>
        <authorList>
            <consortium name="The Dictyostelium discoideum Sequencing Consortium"/>
            <person name="Eichinger L."/>
            <person name="Pachebat J.A."/>
            <person name="Glockner G."/>
            <person name="Rajandream M.A."/>
            <person name="Sucgang R."/>
            <person name="Berriman M."/>
            <person name="Song J."/>
            <person name="Olsen R."/>
            <person name="Szafranski K."/>
            <person name="Xu Q."/>
            <person name="Tunggal B."/>
            <person name="Kummerfeld S."/>
            <person name="Madera M."/>
            <person name="Konfortov B.A."/>
            <person name="Rivero F."/>
            <person name="Bankier A.T."/>
            <person name="Lehmann R."/>
            <person name="Hamlin N."/>
            <person name="Davies R."/>
            <person name="Gaudet P."/>
            <person name="Fey P."/>
            <person name="Pilcher K."/>
            <person name="Chen G."/>
            <person name="Saunders D."/>
            <person name="Sodergren E."/>
            <person name="Davis P."/>
            <person name="Kerhornou A."/>
            <person name="Nie X."/>
            <person name="Hall N."/>
            <person name="Anjard C."/>
            <person name="Hemphill L."/>
            <person name="Bason N."/>
            <person name="Farbrother P."/>
            <person name="Desany B."/>
            <person name="Just E."/>
            <person name="Morio T."/>
            <person name="Rost R."/>
            <person name="Churcher C."/>
            <person name="Cooper J."/>
            <person name="Haydock S."/>
            <person name="van Driessche N."/>
            <person name="Cronin A."/>
            <person name="Goodhead I."/>
            <person name="Muzny D."/>
            <person name="Mourier T."/>
            <person name="Pain A."/>
            <person name="Lu M."/>
            <person name="Harper D."/>
            <person name="Lindsay R."/>
            <person name="Hauser H."/>
            <person name="James K."/>
            <person name="Quiles M."/>
            <person name="Madan Babu M."/>
            <person name="Saito T."/>
            <person name="Buchrieser C."/>
            <person name="Wardroper A."/>
            <person name="Felder M."/>
            <person name="Thangavelu M."/>
            <person name="Johnson D."/>
            <person name="Knights A."/>
            <person name="Loulseged H."/>
            <person name="Mungall K."/>
            <person name="Oliver K."/>
            <person name="Price C."/>
            <person name="Quail M.A."/>
            <person name="Urushihara H."/>
            <person name="Hernandez J."/>
            <person name="Rabbinowitsch E."/>
            <person name="Steffen D."/>
            <person name="Sanders M."/>
            <person name="Ma J."/>
            <person name="Kohara Y."/>
            <person name="Sharp S."/>
            <person name="Simmonds M."/>
            <person name="Spiegler S."/>
            <person name="Tivey A."/>
            <person name="Sugano S."/>
            <person name="White B."/>
            <person name="Walker D."/>
            <person name="Woodward J."/>
            <person name="Winckler T."/>
            <person name="Tanaka Y."/>
            <person name="Shaulsky G."/>
            <person name="Schleicher M."/>
            <person name="Weinstock G."/>
            <person name="Rosenthal A."/>
            <person name="Cox E.C."/>
            <person name="Chisholm R.L."/>
            <person name="Gibbs R."/>
            <person name="Loomis W.F."/>
            <person name="Platzer M."/>
            <person name="Kay R.R."/>
            <person name="Williams J."/>
            <person name="Dear P.H."/>
            <person name="Noegel A.A."/>
            <person name="Barrell B."/>
            <person name="Kuspa A."/>
        </authorList>
    </citation>
    <scope>NUCLEOTIDE SEQUENCE [LARGE SCALE GENOMIC DNA]</scope>
    <source>
        <strain evidence="1 2">AX4</strain>
    </source>
</reference>
<proteinExistence type="predicted"/>
<dbReference type="InParanoid" id="Q54V14"/>
<organism evidence="1 2">
    <name type="scientific">Dictyostelium discoideum</name>
    <name type="common">Social amoeba</name>
    <dbReference type="NCBI Taxonomy" id="44689"/>
    <lineage>
        <taxon>Eukaryota</taxon>
        <taxon>Amoebozoa</taxon>
        <taxon>Evosea</taxon>
        <taxon>Eumycetozoa</taxon>
        <taxon>Dictyostelia</taxon>
        <taxon>Dictyosteliales</taxon>
        <taxon>Dictyosteliaceae</taxon>
        <taxon>Dictyostelium</taxon>
    </lineage>
</organism>
<accession>Q54V14</accession>
<sequence length="192" mass="22369">MNNVGVLESLSPLVVCLASELKYLEMVFLKIEFFDRPKMKNNYIITIKWENNEKTIEICNPTTHCKSKFLLPFKMENPFNSNTHNNYNYNNYNNNNYNNNNNYYNNNYNNNSNNNRISINDILNEGTAPTTKSICQNQIHGPPSKIITKVLDSKPPREVVSHDNHFNQPNNLDNCSFQITKEVIKIFKSIIK</sequence>
<keyword evidence="2" id="KW-1185">Reference proteome</keyword>
<dbReference type="HOGENOM" id="CLU_1417532_0_0_1"/>
<protein>
    <submittedName>
        <fullName evidence="1">Uncharacterized protein</fullName>
    </submittedName>
</protein>
<dbReference type="KEGG" id="ddi:DDB_G0280677"/>
<dbReference type="GeneID" id="8622676"/>
<dbReference type="VEuPathDB" id="AmoebaDB:DDB_G0280677"/>
<name>Q54V14_DICDI</name>
<evidence type="ECO:0000313" key="1">
    <source>
        <dbReference type="EMBL" id="EAL67140.1"/>
    </source>
</evidence>
<gene>
    <name evidence="1" type="ORF">DDB_G0280677</name>
</gene>
<dbReference type="RefSeq" id="XP_641117.1">
    <property type="nucleotide sequence ID" value="XM_636025.1"/>
</dbReference>
<dbReference type="AlphaFoldDB" id="Q54V14"/>
<evidence type="ECO:0000313" key="2">
    <source>
        <dbReference type="Proteomes" id="UP000002195"/>
    </source>
</evidence>
<comment type="caution">
    <text evidence="1">The sequence shown here is derived from an EMBL/GenBank/DDBJ whole genome shotgun (WGS) entry which is preliminary data.</text>
</comment>
<dbReference type="PaxDb" id="44689-DDB0206117"/>
<dbReference type="Proteomes" id="UP000002195">
    <property type="component" value="Unassembled WGS sequence"/>
</dbReference>